<dbReference type="AlphaFoldDB" id="A0A9D4KW28"/>
<reference evidence="1" key="1">
    <citation type="journal article" date="2019" name="bioRxiv">
        <title>The Genome of the Zebra Mussel, Dreissena polymorpha: A Resource for Invasive Species Research.</title>
        <authorList>
            <person name="McCartney M.A."/>
            <person name="Auch B."/>
            <person name="Kono T."/>
            <person name="Mallez S."/>
            <person name="Zhang Y."/>
            <person name="Obille A."/>
            <person name="Becker A."/>
            <person name="Abrahante J.E."/>
            <person name="Garbe J."/>
            <person name="Badalamenti J.P."/>
            <person name="Herman A."/>
            <person name="Mangelson H."/>
            <person name="Liachko I."/>
            <person name="Sullivan S."/>
            <person name="Sone E.D."/>
            <person name="Koren S."/>
            <person name="Silverstein K.A.T."/>
            <person name="Beckman K.B."/>
            <person name="Gohl D.M."/>
        </authorList>
    </citation>
    <scope>NUCLEOTIDE SEQUENCE</scope>
    <source>
        <strain evidence="1">Duluth1</strain>
        <tissue evidence="1">Whole animal</tissue>
    </source>
</reference>
<name>A0A9D4KW28_DREPO</name>
<proteinExistence type="predicted"/>
<dbReference type="Proteomes" id="UP000828390">
    <property type="component" value="Unassembled WGS sequence"/>
</dbReference>
<protein>
    <submittedName>
        <fullName evidence="1">Uncharacterized protein</fullName>
    </submittedName>
</protein>
<reference evidence="1" key="2">
    <citation type="submission" date="2020-11" db="EMBL/GenBank/DDBJ databases">
        <authorList>
            <person name="McCartney M.A."/>
            <person name="Auch B."/>
            <person name="Kono T."/>
            <person name="Mallez S."/>
            <person name="Becker A."/>
            <person name="Gohl D.M."/>
            <person name="Silverstein K.A.T."/>
            <person name="Koren S."/>
            <person name="Bechman K.B."/>
            <person name="Herman A."/>
            <person name="Abrahante J.E."/>
            <person name="Garbe J."/>
        </authorList>
    </citation>
    <scope>NUCLEOTIDE SEQUENCE</scope>
    <source>
        <strain evidence="1">Duluth1</strain>
        <tissue evidence="1">Whole animal</tissue>
    </source>
</reference>
<comment type="caution">
    <text evidence="1">The sequence shown here is derived from an EMBL/GenBank/DDBJ whole genome shotgun (WGS) entry which is preliminary data.</text>
</comment>
<organism evidence="1 2">
    <name type="scientific">Dreissena polymorpha</name>
    <name type="common">Zebra mussel</name>
    <name type="synonym">Mytilus polymorpha</name>
    <dbReference type="NCBI Taxonomy" id="45954"/>
    <lineage>
        <taxon>Eukaryota</taxon>
        <taxon>Metazoa</taxon>
        <taxon>Spiralia</taxon>
        <taxon>Lophotrochozoa</taxon>
        <taxon>Mollusca</taxon>
        <taxon>Bivalvia</taxon>
        <taxon>Autobranchia</taxon>
        <taxon>Heteroconchia</taxon>
        <taxon>Euheterodonta</taxon>
        <taxon>Imparidentia</taxon>
        <taxon>Neoheterodontei</taxon>
        <taxon>Myida</taxon>
        <taxon>Dreissenoidea</taxon>
        <taxon>Dreissenidae</taxon>
        <taxon>Dreissena</taxon>
    </lineage>
</organism>
<accession>A0A9D4KW28</accession>
<evidence type="ECO:0000313" key="2">
    <source>
        <dbReference type="Proteomes" id="UP000828390"/>
    </source>
</evidence>
<dbReference type="EMBL" id="JAIWYP010000003">
    <property type="protein sequence ID" value="KAH3847175.1"/>
    <property type="molecule type" value="Genomic_DNA"/>
</dbReference>
<gene>
    <name evidence="1" type="ORF">DPMN_089492</name>
</gene>
<evidence type="ECO:0000313" key="1">
    <source>
        <dbReference type="EMBL" id="KAH3847175.1"/>
    </source>
</evidence>
<keyword evidence="2" id="KW-1185">Reference proteome</keyword>
<sequence>MALRIALMAFVATPRHSLEEDAMVLPLALRHEQQILHYLVAAQTRWVKKPMNAHVGSGTFIKIRNLKHEQMVQLSLICNGPNSQDARGV</sequence>